<dbReference type="EMBL" id="LK034090">
    <property type="protein sequence ID" value="CDY62065.1"/>
    <property type="molecule type" value="Genomic_DNA"/>
</dbReference>
<organism evidence="1 2">
    <name type="scientific">Brassica napus</name>
    <name type="common">Rape</name>
    <dbReference type="NCBI Taxonomy" id="3708"/>
    <lineage>
        <taxon>Eukaryota</taxon>
        <taxon>Viridiplantae</taxon>
        <taxon>Streptophyta</taxon>
        <taxon>Embryophyta</taxon>
        <taxon>Tracheophyta</taxon>
        <taxon>Spermatophyta</taxon>
        <taxon>Magnoliopsida</taxon>
        <taxon>eudicotyledons</taxon>
        <taxon>Gunneridae</taxon>
        <taxon>Pentapetalae</taxon>
        <taxon>rosids</taxon>
        <taxon>malvids</taxon>
        <taxon>Brassicales</taxon>
        <taxon>Brassicaceae</taxon>
        <taxon>Brassiceae</taxon>
        <taxon>Brassica</taxon>
    </lineage>
</organism>
<dbReference type="Proteomes" id="UP000028999">
    <property type="component" value="Unassembled WGS sequence"/>
</dbReference>
<reference evidence="1 2" key="1">
    <citation type="journal article" date="2014" name="Science">
        <title>Plant genetics. Early allopolyploid evolution in the post-Neolithic Brassica napus oilseed genome.</title>
        <authorList>
            <person name="Chalhoub B."/>
            <person name="Denoeud F."/>
            <person name="Liu S."/>
            <person name="Parkin I.A."/>
            <person name="Tang H."/>
            <person name="Wang X."/>
            <person name="Chiquet J."/>
            <person name="Belcram H."/>
            <person name="Tong C."/>
            <person name="Samans B."/>
            <person name="Correa M."/>
            <person name="Da Silva C."/>
            <person name="Just J."/>
            <person name="Falentin C."/>
            <person name="Koh C.S."/>
            <person name="Le Clainche I."/>
            <person name="Bernard M."/>
            <person name="Bento P."/>
            <person name="Noel B."/>
            <person name="Labadie K."/>
            <person name="Alberti A."/>
            <person name="Charles M."/>
            <person name="Arnaud D."/>
            <person name="Guo H."/>
            <person name="Daviaud C."/>
            <person name="Alamery S."/>
            <person name="Jabbari K."/>
            <person name="Zhao M."/>
            <person name="Edger P.P."/>
            <person name="Chelaifa H."/>
            <person name="Tack D."/>
            <person name="Lassalle G."/>
            <person name="Mestiri I."/>
            <person name="Schnel N."/>
            <person name="Le Paslier M.C."/>
            <person name="Fan G."/>
            <person name="Renault V."/>
            <person name="Bayer P.E."/>
            <person name="Golicz A.A."/>
            <person name="Manoli S."/>
            <person name="Lee T.H."/>
            <person name="Thi V.H."/>
            <person name="Chalabi S."/>
            <person name="Hu Q."/>
            <person name="Fan C."/>
            <person name="Tollenaere R."/>
            <person name="Lu Y."/>
            <person name="Battail C."/>
            <person name="Shen J."/>
            <person name="Sidebottom C.H."/>
            <person name="Wang X."/>
            <person name="Canaguier A."/>
            <person name="Chauveau A."/>
            <person name="Berard A."/>
            <person name="Deniot G."/>
            <person name="Guan M."/>
            <person name="Liu Z."/>
            <person name="Sun F."/>
            <person name="Lim Y.P."/>
            <person name="Lyons E."/>
            <person name="Town C.D."/>
            <person name="Bancroft I."/>
            <person name="Wang X."/>
            <person name="Meng J."/>
            <person name="Ma J."/>
            <person name="Pires J.C."/>
            <person name="King G.J."/>
            <person name="Brunel D."/>
            <person name="Delourme R."/>
            <person name="Renard M."/>
            <person name="Aury J.M."/>
            <person name="Adams K.L."/>
            <person name="Batley J."/>
            <person name="Snowdon R.J."/>
            <person name="Tost J."/>
            <person name="Edwards D."/>
            <person name="Zhou Y."/>
            <person name="Hua W."/>
            <person name="Sharpe A.G."/>
            <person name="Paterson A.H."/>
            <person name="Guan C."/>
            <person name="Wincker P."/>
        </authorList>
    </citation>
    <scope>NUCLEOTIDE SEQUENCE [LARGE SCALE GENOMIC DNA]</scope>
    <source>
        <strain evidence="2">cv. Darmor-bzh</strain>
    </source>
</reference>
<evidence type="ECO:0000313" key="2">
    <source>
        <dbReference type="Proteomes" id="UP000028999"/>
    </source>
</evidence>
<proteinExistence type="predicted"/>
<dbReference type="PaxDb" id="3708-A0A078J990"/>
<gene>
    <name evidence="1" type="primary">BnaC06g43360D</name>
    <name evidence="1" type="ORF">GSBRNA2T00035906001</name>
</gene>
<accession>A0A078J990</accession>
<protein>
    <submittedName>
        <fullName evidence="1">BnaC06g43360D protein</fullName>
    </submittedName>
</protein>
<evidence type="ECO:0000313" key="1">
    <source>
        <dbReference type="EMBL" id="CDY62065.1"/>
    </source>
</evidence>
<name>A0A078J990_BRANA</name>
<dbReference type="Gramene" id="CDY62065">
    <property type="protein sequence ID" value="CDY62065"/>
    <property type="gene ID" value="GSBRNA2T00035906001"/>
</dbReference>
<keyword evidence="2" id="KW-1185">Reference proteome</keyword>
<sequence length="27" mass="2987">MTSTERQCPIPSIVFTSKTLVKFTLGT</sequence>
<dbReference type="AlphaFoldDB" id="A0A078J990"/>